<evidence type="ECO:0000313" key="2">
    <source>
        <dbReference type="Proteomes" id="UP001596403"/>
    </source>
</evidence>
<protein>
    <submittedName>
        <fullName evidence="1">Uncharacterized protein</fullName>
    </submittedName>
</protein>
<dbReference type="EMBL" id="JBHSWA010000001">
    <property type="protein sequence ID" value="MFC6640820.1"/>
    <property type="molecule type" value="Genomic_DNA"/>
</dbReference>
<keyword evidence="2" id="KW-1185">Reference proteome</keyword>
<dbReference type="Proteomes" id="UP001596403">
    <property type="component" value="Unassembled WGS sequence"/>
</dbReference>
<organism evidence="1 2">
    <name type="scientific">Sulfitobacter profundi</name>
    <dbReference type="NCBI Taxonomy" id="2679961"/>
    <lineage>
        <taxon>Bacteria</taxon>
        <taxon>Pseudomonadati</taxon>
        <taxon>Pseudomonadota</taxon>
        <taxon>Alphaproteobacteria</taxon>
        <taxon>Rhodobacterales</taxon>
        <taxon>Roseobacteraceae</taxon>
        <taxon>Sulfitobacter</taxon>
    </lineage>
</organism>
<name>A0ABW1YXM0_9RHOB</name>
<dbReference type="RefSeq" id="WP_386280399.1">
    <property type="nucleotide sequence ID" value="NZ_JBHSWA010000001.1"/>
</dbReference>
<reference evidence="2" key="1">
    <citation type="journal article" date="2019" name="Int. J. Syst. Evol. Microbiol.">
        <title>The Global Catalogue of Microorganisms (GCM) 10K type strain sequencing project: providing services to taxonomists for standard genome sequencing and annotation.</title>
        <authorList>
            <consortium name="The Broad Institute Genomics Platform"/>
            <consortium name="The Broad Institute Genome Sequencing Center for Infectious Disease"/>
            <person name="Wu L."/>
            <person name="Ma J."/>
        </authorList>
    </citation>
    <scope>NUCLEOTIDE SEQUENCE [LARGE SCALE GENOMIC DNA]</scope>
    <source>
        <strain evidence="2">NBRC 111368</strain>
    </source>
</reference>
<proteinExistence type="predicted"/>
<comment type="caution">
    <text evidence="1">The sequence shown here is derived from an EMBL/GenBank/DDBJ whole genome shotgun (WGS) entry which is preliminary data.</text>
</comment>
<accession>A0ABW1YXM0</accession>
<evidence type="ECO:0000313" key="1">
    <source>
        <dbReference type="EMBL" id="MFC6640820.1"/>
    </source>
</evidence>
<sequence length="121" mass="13132">MKVTGDKKLMRQLKALPESARGHLATAMRRNVEEGEKIANVLAPDVTHETRGNIYSELKDDGLTGIVYAIPSDAPQEDKDRAYSIEHGRKRAAAAPPRGTSICGKPGNTCKRNFVAECGGR</sequence>
<gene>
    <name evidence="1" type="ORF">ACFQAU_02830</name>
</gene>